<gene>
    <name evidence="2" type="ORF">EJ06DRAFT_75475</name>
</gene>
<keyword evidence="1" id="KW-1133">Transmembrane helix</keyword>
<feature type="transmembrane region" description="Helical" evidence="1">
    <location>
        <begin position="143"/>
        <end position="166"/>
    </location>
</feature>
<keyword evidence="3" id="KW-1185">Reference proteome</keyword>
<sequence>MVSLESLIQILFWTVPLVLPRALSLYRALTSPAPAQRQPLPYLTRLTLALTTLSIIAYLALLTPPLTPPNIFTLTRSRLALPVNLLTSRLHTARHGALTPLDHALTNAFKSDPSPRPRLLYAAYGPSPIAHCPFCTSDSTRSYFFYAIPALLTPHLLHTALLGALTSPHLTGAAGRSLRAPAAVATAALCAADAVLAAAYDVDANATRRSLRDVDWFFWRARMWRLLAFAAVDAAFAIAVWGRAVGRWPGGEEPGGGLRELQALGYGLRDLYQRSAAVGPVRRVVVADRELRARSAAYWDQEPRVMEEVEREREVVDAKNRVLGTMDVERVRHNAEEYVERVLGDLRPSVEKSKDV</sequence>
<dbReference type="PANTHER" id="PTHR39470:SF1">
    <property type="entry name" value="CHORISMATE SYNTHASE PROTEIN"/>
    <property type="match status" value="1"/>
</dbReference>
<keyword evidence="1" id="KW-0472">Membrane</keyword>
<protein>
    <submittedName>
        <fullName evidence="2">Uncharacterized protein</fullName>
    </submittedName>
</protein>
<dbReference type="Proteomes" id="UP000799640">
    <property type="component" value="Unassembled WGS sequence"/>
</dbReference>
<accession>A0A6G1HTM9</accession>
<proteinExistence type="predicted"/>
<name>A0A6G1HTM9_9PEZI</name>
<evidence type="ECO:0000313" key="2">
    <source>
        <dbReference type="EMBL" id="KAF2399189.1"/>
    </source>
</evidence>
<organism evidence="2 3">
    <name type="scientific">Trichodelitschia bisporula</name>
    <dbReference type="NCBI Taxonomy" id="703511"/>
    <lineage>
        <taxon>Eukaryota</taxon>
        <taxon>Fungi</taxon>
        <taxon>Dikarya</taxon>
        <taxon>Ascomycota</taxon>
        <taxon>Pezizomycotina</taxon>
        <taxon>Dothideomycetes</taxon>
        <taxon>Dothideomycetes incertae sedis</taxon>
        <taxon>Phaeotrichales</taxon>
        <taxon>Phaeotrichaceae</taxon>
        <taxon>Trichodelitschia</taxon>
    </lineage>
</organism>
<evidence type="ECO:0000313" key="3">
    <source>
        <dbReference type="Proteomes" id="UP000799640"/>
    </source>
</evidence>
<feature type="transmembrane region" description="Helical" evidence="1">
    <location>
        <begin position="222"/>
        <end position="241"/>
    </location>
</feature>
<feature type="transmembrane region" description="Helical" evidence="1">
    <location>
        <begin position="178"/>
        <end position="202"/>
    </location>
</feature>
<feature type="transmembrane region" description="Helical" evidence="1">
    <location>
        <begin position="6"/>
        <end position="30"/>
    </location>
</feature>
<keyword evidence="1" id="KW-0812">Transmembrane</keyword>
<evidence type="ECO:0000256" key="1">
    <source>
        <dbReference type="SAM" id="Phobius"/>
    </source>
</evidence>
<reference evidence="2" key="1">
    <citation type="journal article" date="2020" name="Stud. Mycol.">
        <title>101 Dothideomycetes genomes: a test case for predicting lifestyles and emergence of pathogens.</title>
        <authorList>
            <person name="Haridas S."/>
            <person name="Albert R."/>
            <person name="Binder M."/>
            <person name="Bloem J."/>
            <person name="Labutti K."/>
            <person name="Salamov A."/>
            <person name="Andreopoulos B."/>
            <person name="Baker S."/>
            <person name="Barry K."/>
            <person name="Bills G."/>
            <person name="Bluhm B."/>
            <person name="Cannon C."/>
            <person name="Castanera R."/>
            <person name="Culley D."/>
            <person name="Daum C."/>
            <person name="Ezra D."/>
            <person name="Gonzalez J."/>
            <person name="Henrissat B."/>
            <person name="Kuo A."/>
            <person name="Liang C."/>
            <person name="Lipzen A."/>
            <person name="Lutzoni F."/>
            <person name="Magnuson J."/>
            <person name="Mondo S."/>
            <person name="Nolan M."/>
            <person name="Ohm R."/>
            <person name="Pangilinan J."/>
            <person name="Park H.-J."/>
            <person name="Ramirez L."/>
            <person name="Alfaro M."/>
            <person name="Sun H."/>
            <person name="Tritt A."/>
            <person name="Yoshinaga Y."/>
            <person name="Zwiers L.-H."/>
            <person name="Turgeon B."/>
            <person name="Goodwin S."/>
            <person name="Spatafora J."/>
            <person name="Crous P."/>
            <person name="Grigoriev I."/>
        </authorList>
    </citation>
    <scope>NUCLEOTIDE SEQUENCE</scope>
    <source>
        <strain evidence="2">CBS 262.69</strain>
    </source>
</reference>
<dbReference type="EMBL" id="ML996698">
    <property type="protein sequence ID" value="KAF2399189.1"/>
    <property type="molecule type" value="Genomic_DNA"/>
</dbReference>
<dbReference type="OrthoDB" id="4218123at2759"/>
<feature type="transmembrane region" description="Helical" evidence="1">
    <location>
        <begin position="42"/>
        <end position="61"/>
    </location>
</feature>
<dbReference type="PANTHER" id="PTHR39470">
    <property type="entry name" value="CHROMOSOME 10, WHOLE GENOME SHOTGUN SEQUENCE"/>
    <property type="match status" value="1"/>
</dbReference>
<dbReference type="AlphaFoldDB" id="A0A6G1HTM9"/>